<proteinExistence type="predicted"/>
<evidence type="ECO:0000313" key="2">
    <source>
        <dbReference type="Proteomes" id="UP000594923"/>
    </source>
</evidence>
<evidence type="ECO:0000313" key="1">
    <source>
        <dbReference type="EMBL" id="QOQ76945.1"/>
    </source>
</evidence>
<accession>A0A7M1KL45</accession>
<dbReference type="Proteomes" id="UP000594923">
    <property type="component" value="Chromosome"/>
</dbReference>
<gene>
    <name evidence="1" type="ORF">IMF22_07865</name>
</gene>
<dbReference type="EMBL" id="CP063073">
    <property type="protein sequence ID" value="QOQ76945.1"/>
    <property type="molecule type" value="Genomic_DNA"/>
</dbReference>
<dbReference type="RefSeq" id="WP_197627819.1">
    <property type="nucleotide sequence ID" value="NZ_CP063073.1"/>
</dbReference>
<name>A0A7M1KL45_9PSED</name>
<reference evidence="1 2" key="1">
    <citation type="submission" date="2020-10" db="EMBL/GenBank/DDBJ databases">
        <title>High quality whole genome sequence of Pseudomonas poae PMA22.</title>
        <authorList>
            <person name="Hernandez J.G."/>
            <person name="Rodriguez P."/>
            <person name="Cuevas C."/>
            <person name="de la Calle F."/>
            <person name="Galan B."/>
            <person name="Garcia J.L."/>
        </authorList>
    </citation>
    <scope>NUCLEOTIDE SEQUENCE [LARGE SCALE GENOMIC DNA]</scope>
    <source>
        <strain evidence="1 2">PMA22</strain>
    </source>
</reference>
<protein>
    <submittedName>
        <fullName evidence="1">Uncharacterized protein</fullName>
    </submittedName>
</protein>
<organism evidence="1 2">
    <name type="scientific">Pseudomonas poae</name>
    <dbReference type="NCBI Taxonomy" id="200451"/>
    <lineage>
        <taxon>Bacteria</taxon>
        <taxon>Pseudomonadati</taxon>
        <taxon>Pseudomonadota</taxon>
        <taxon>Gammaproteobacteria</taxon>
        <taxon>Pseudomonadales</taxon>
        <taxon>Pseudomonadaceae</taxon>
        <taxon>Pseudomonas</taxon>
    </lineage>
</organism>
<sequence length="144" mass="15344">MTRGHSITNTGHADPQFKDIDQAQKYAAYKRALDHYLSPAPSPHFVEPMLFAVDAETSFESALVHTSSLLRCAAATAQEAGDRLEGTSQWRAGLSCVGLRSGPNKVTSIFQEDRGGWFQGCFAAQRGASPLATKRSGSANVSGG</sequence>
<dbReference type="AlphaFoldDB" id="A0A7M1KL45"/>